<reference evidence="2 3" key="1">
    <citation type="submission" date="2015-08" db="EMBL/GenBank/DDBJ databases">
        <title>The genome of the Asian arowana (Scleropages formosus).</title>
        <authorList>
            <person name="Tan M.H."/>
            <person name="Gan H.M."/>
            <person name="Croft L.J."/>
            <person name="Austin C.M."/>
        </authorList>
    </citation>
    <scope>NUCLEOTIDE SEQUENCE [LARGE SCALE GENOMIC DNA]</scope>
    <source>
        <strain evidence="2">Aro1</strain>
    </source>
</reference>
<evidence type="ECO:0000256" key="1">
    <source>
        <dbReference type="SAM" id="MobiDB-lite"/>
    </source>
</evidence>
<proteinExistence type="predicted"/>
<evidence type="ECO:0000313" key="2">
    <source>
        <dbReference type="EMBL" id="KPP71669.1"/>
    </source>
</evidence>
<sequence>MMTQCFNLAAPIDGGHAKTDCPSTRVIGSAFDYDTENMNSEDIYSSLRGVTEAIQNFSVRSQEDMSEPLRRDAKRDGDGDAVSATLVLPRHGGVCGSESTVDSGRTALDNKTSLLNTMPVLQSSPRGVRDYGPIGCSDSSFGSPISKSAFKEAMFDDESEPFPEGVCVCVCVWKVRPKRHTTECHELRLLFPAPLTDSGLDQSELVAELLKELSNHNERVEERKAALCELLKLLRDGQLLVWDEHFKTILLLLLETLGDHEHVIRALALRVLKEILHQQ</sequence>
<accession>A0A0P7X4H0</accession>
<dbReference type="InterPro" id="IPR011989">
    <property type="entry name" value="ARM-like"/>
</dbReference>
<protein>
    <submittedName>
        <fullName evidence="2">Uncharacterized protein</fullName>
    </submittedName>
</protein>
<name>A0A0P7X4H0_SCLFO</name>
<feature type="region of interest" description="Disordered" evidence="1">
    <location>
        <begin position="60"/>
        <end position="79"/>
    </location>
</feature>
<evidence type="ECO:0000313" key="3">
    <source>
        <dbReference type="Proteomes" id="UP000034805"/>
    </source>
</evidence>
<dbReference type="InterPro" id="IPR016024">
    <property type="entry name" value="ARM-type_fold"/>
</dbReference>
<comment type="caution">
    <text evidence="2">The sequence shown here is derived from an EMBL/GenBank/DDBJ whole genome shotgun (WGS) entry which is preliminary data.</text>
</comment>
<dbReference type="AlphaFoldDB" id="A0A0P7X4H0"/>
<feature type="non-terminal residue" evidence="2">
    <location>
        <position position="279"/>
    </location>
</feature>
<gene>
    <name evidence="2" type="ORF">Z043_109393</name>
</gene>
<dbReference type="EMBL" id="JARO02002887">
    <property type="protein sequence ID" value="KPP71669.1"/>
    <property type="molecule type" value="Genomic_DNA"/>
</dbReference>
<dbReference type="SUPFAM" id="SSF48371">
    <property type="entry name" value="ARM repeat"/>
    <property type="match status" value="1"/>
</dbReference>
<feature type="compositionally biased region" description="Basic and acidic residues" evidence="1">
    <location>
        <begin position="61"/>
        <end position="78"/>
    </location>
</feature>
<dbReference type="Gene3D" id="1.25.10.10">
    <property type="entry name" value="Leucine-rich Repeat Variant"/>
    <property type="match status" value="1"/>
</dbReference>
<dbReference type="Proteomes" id="UP000034805">
    <property type="component" value="Unassembled WGS sequence"/>
</dbReference>
<organism evidence="2 3">
    <name type="scientific">Scleropages formosus</name>
    <name type="common">Asian bonytongue</name>
    <name type="synonym">Osteoglossum formosum</name>
    <dbReference type="NCBI Taxonomy" id="113540"/>
    <lineage>
        <taxon>Eukaryota</taxon>
        <taxon>Metazoa</taxon>
        <taxon>Chordata</taxon>
        <taxon>Craniata</taxon>
        <taxon>Vertebrata</taxon>
        <taxon>Euteleostomi</taxon>
        <taxon>Actinopterygii</taxon>
        <taxon>Neopterygii</taxon>
        <taxon>Teleostei</taxon>
        <taxon>Osteoglossocephala</taxon>
        <taxon>Osteoglossomorpha</taxon>
        <taxon>Osteoglossiformes</taxon>
        <taxon>Osteoglossidae</taxon>
        <taxon>Scleropages</taxon>
    </lineage>
</organism>